<name>A0AA39XII2_9PEZI</name>
<dbReference type="AlphaFoldDB" id="A0AA39XII2"/>
<sequence>MAAVKVKIPDFMANWPFKRQLNSHYRAVRAASREWLRHFSLFEGKPYDAFHRCNFHWLAMLSYPKMNPSMVGCGLMILFYAFDEYTDVENGVGVRELADTMIDALHHRHKPRPAGEIPFWSRALPLASPMSQRHFLQTMEEYANGCVQQAHDRATDRVRTIDDYWAVRRLTSGYFPTFTMIELDLDFPEEVYMHPLLVRLREIVMQSVYGQLKARRRRHADRSCRRMYSYNIECRRGHELHNIITDVMHGKNLNLPDAVAWMVKSMREQWGEEISRRADRYVEGLGEWAKGNDC</sequence>
<evidence type="ECO:0000313" key="2">
    <source>
        <dbReference type="Proteomes" id="UP001175000"/>
    </source>
</evidence>
<dbReference type="Gene3D" id="1.10.600.10">
    <property type="entry name" value="Farnesyl Diphosphate Synthase"/>
    <property type="match status" value="1"/>
</dbReference>
<organism evidence="1 2">
    <name type="scientific">Immersiella caudata</name>
    <dbReference type="NCBI Taxonomy" id="314043"/>
    <lineage>
        <taxon>Eukaryota</taxon>
        <taxon>Fungi</taxon>
        <taxon>Dikarya</taxon>
        <taxon>Ascomycota</taxon>
        <taxon>Pezizomycotina</taxon>
        <taxon>Sordariomycetes</taxon>
        <taxon>Sordariomycetidae</taxon>
        <taxon>Sordariales</taxon>
        <taxon>Lasiosphaeriaceae</taxon>
        <taxon>Immersiella</taxon>
    </lineage>
</organism>
<protein>
    <submittedName>
        <fullName evidence="1">Isoprenoid synthase domain-containing protein</fullName>
    </submittedName>
</protein>
<dbReference type="EMBL" id="JAULSU010000001">
    <property type="protein sequence ID" value="KAK0634211.1"/>
    <property type="molecule type" value="Genomic_DNA"/>
</dbReference>
<evidence type="ECO:0000313" key="1">
    <source>
        <dbReference type="EMBL" id="KAK0634211.1"/>
    </source>
</evidence>
<gene>
    <name evidence="1" type="ORF">B0T14DRAFT_534125</name>
</gene>
<keyword evidence="2" id="KW-1185">Reference proteome</keyword>
<accession>A0AA39XII2</accession>
<reference evidence="1" key="1">
    <citation type="submission" date="2023-06" db="EMBL/GenBank/DDBJ databases">
        <title>Genome-scale phylogeny and comparative genomics of the fungal order Sordariales.</title>
        <authorList>
            <consortium name="Lawrence Berkeley National Laboratory"/>
            <person name="Hensen N."/>
            <person name="Bonometti L."/>
            <person name="Westerberg I."/>
            <person name="Brannstrom I.O."/>
            <person name="Guillou S."/>
            <person name="Cros-Aarteil S."/>
            <person name="Calhoun S."/>
            <person name="Haridas S."/>
            <person name="Kuo A."/>
            <person name="Mondo S."/>
            <person name="Pangilinan J."/>
            <person name="Riley R."/>
            <person name="Labutti K."/>
            <person name="Andreopoulos B."/>
            <person name="Lipzen A."/>
            <person name="Chen C."/>
            <person name="Yanf M."/>
            <person name="Daum C."/>
            <person name="Ng V."/>
            <person name="Clum A."/>
            <person name="Steindorff A."/>
            <person name="Ohm R."/>
            <person name="Martin F."/>
            <person name="Silar P."/>
            <person name="Natvig D."/>
            <person name="Lalanne C."/>
            <person name="Gautier V."/>
            <person name="Ament-Velasquez S.L."/>
            <person name="Kruys A."/>
            <person name="Hutchinson M.I."/>
            <person name="Powell A.J."/>
            <person name="Barry K."/>
            <person name="Miller A.N."/>
            <person name="Grigoriev I.V."/>
            <person name="Debuchy R."/>
            <person name="Gladieux P."/>
            <person name="Thoren M.H."/>
            <person name="Johannesson H."/>
        </authorList>
    </citation>
    <scope>NUCLEOTIDE SEQUENCE</scope>
    <source>
        <strain evidence="1">CBS 606.72</strain>
    </source>
</reference>
<dbReference type="SUPFAM" id="SSF48576">
    <property type="entry name" value="Terpenoid synthases"/>
    <property type="match status" value="1"/>
</dbReference>
<proteinExistence type="predicted"/>
<comment type="caution">
    <text evidence="1">The sequence shown here is derived from an EMBL/GenBank/DDBJ whole genome shotgun (WGS) entry which is preliminary data.</text>
</comment>
<dbReference type="Pfam" id="PF19086">
    <property type="entry name" value="Terpene_syn_C_2"/>
    <property type="match status" value="1"/>
</dbReference>
<dbReference type="InterPro" id="IPR008949">
    <property type="entry name" value="Isoprenoid_synthase_dom_sf"/>
</dbReference>
<dbReference type="Proteomes" id="UP001175000">
    <property type="component" value="Unassembled WGS sequence"/>
</dbReference>